<sequence>MQTHSGVEIGTLTTTVSEAGQGPDLLWIAGGGYFGSAWHEHFVPHFADRFHNLTFDTRGTEGTACTDTLPWSIADMARDAAALLETFATGPATVVGHSMGGAIGLQLALDRPDLISRVVVLASGADTATGWAGDFMRAEIALRRAGVRLSTEFSTVHYAPLLYPAEALGDPTLWARIKASLSDPSFHENNEDTIESQWQACAEFDVSARMAQLAVHVDFVAFGEDVSAPPELGRSSADLSPLARYHEIPGLGHCSLFGHRPEAVSTALDRILSTEPEQQKDER</sequence>
<dbReference type="PANTHER" id="PTHR43194:SF2">
    <property type="entry name" value="PEROXISOMAL MEMBRANE PROTEIN LPX1"/>
    <property type="match status" value="1"/>
</dbReference>
<accession>A0ABW9G341</accession>
<proteinExistence type="predicted"/>
<dbReference type="InterPro" id="IPR000073">
    <property type="entry name" value="AB_hydrolase_1"/>
</dbReference>
<keyword evidence="3" id="KW-1185">Reference proteome</keyword>
<dbReference type="Proteomes" id="UP001629744">
    <property type="component" value="Unassembled WGS sequence"/>
</dbReference>
<dbReference type="InterPro" id="IPR050228">
    <property type="entry name" value="Carboxylesterase_BioH"/>
</dbReference>
<evidence type="ECO:0000259" key="1">
    <source>
        <dbReference type="Pfam" id="PF12697"/>
    </source>
</evidence>
<evidence type="ECO:0000313" key="3">
    <source>
        <dbReference type="Proteomes" id="UP001629744"/>
    </source>
</evidence>
<gene>
    <name evidence="2" type="ORF">ABEU19_000019</name>
</gene>
<keyword evidence="2" id="KW-0378">Hydrolase</keyword>
<dbReference type="Pfam" id="PF12697">
    <property type="entry name" value="Abhydrolase_6"/>
    <property type="match status" value="1"/>
</dbReference>
<dbReference type="SUPFAM" id="SSF53474">
    <property type="entry name" value="alpha/beta-Hydrolases"/>
    <property type="match status" value="1"/>
</dbReference>
<dbReference type="PANTHER" id="PTHR43194">
    <property type="entry name" value="HYDROLASE ALPHA/BETA FOLD FAMILY"/>
    <property type="match status" value="1"/>
</dbReference>
<organism evidence="2 3">
    <name type="scientific">Prescottella soli</name>
    <dbReference type="NCBI Taxonomy" id="1543852"/>
    <lineage>
        <taxon>Bacteria</taxon>
        <taxon>Bacillati</taxon>
        <taxon>Actinomycetota</taxon>
        <taxon>Actinomycetes</taxon>
        <taxon>Mycobacteriales</taxon>
        <taxon>Nocardiaceae</taxon>
        <taxon>Prescottella</taxon>
    </lineage>
</organism>
<dbReference type="InterPro" id="IPR029058">
    <property type="entry name" value="AB_hydrolase_fold"/>
</dbReference>
<dbReference type="GO" id="GO:0016787">
    <property type="term" value="F:hydrolase activity"/>
    <property type="evidence" value="ECO:0007669"/>
    <property type="project" value="UniProtKB-KW"/>
</dbReference>
<dbReference type="RefSeq" id="WP_348611693.1">
    <property type="nucleotide sequence ID" value="NZ_CP157276.1"/>
</dbReference>
<comment type="caution">
    <text evidence="2">The sequence shown here is derived from an EMBL/GenBank/DDBJ whole genome shotgun (WGS) entry which is preliminary data.</text>
</comment>
<dbReference type="Gene3D" id="3.40.50.1820">
    <property type="entry name" value="alpha/beta hydrolase"/>
    <property type="match status" value="1"/>
</dbReference>
<feature type="domain" description="AB hydrolase-1" evidence="1">
    <location>
        <begin position="26"/>
        <end position="265"/>
    </location>
</feature>
<name>A0ABW9G341_9NOCA</name>
<protein>
    <submittedName>
        <fullName evidence="2">Alpha/beta hydrolase</fullName>
    </submittedName>
</protein>
<evidence type="ECO:0000313" key="2">
    <source>
        <dbReference type="EMBL" id="MFM1731528.1"/>
    </source>
</evidence>
<reference evidence="2 3" key="1">
    <citation type="submission" date="2023-11" db="EMBL/GenBank/DDBJ databases">
        <authorList>
            <person name="Val-Calvo J."/>
            <person name="Scortti M."/>
            <person name="Vazquez-Boland J."/>
        </authorList>
    </citation>
    <scope>NUCLEOTIDE SEQUENCE [LARGE SCALE GENOMIC DNA]</scope>
    <source>
        <strain evidence="2 3">DSM 46662</strain>
    </source>
</reference>
<dbReference type="EMBL" id="JBDLNU010000011">
    <property type="protein sequence ID" value="MFM1731528.1"/>
    <property type="molecule type" value="Genomic_DNA"/>
</dbReference>